<dbReference type="PANTHER" id="PTHR35349:SF4">
    <property type="entry name" value="CUPIN TYPE-1 DOMAIN-CONTAINING PROTEIN"/>
    <property type="match status" value="1"/>
</dbReference>
<keyword evidence="1" id="KW-1133">Transmembrane helix</keyword>
<dbReference type="GeneTree" id="ENSGT00390000003755"/>
<organism evidence="3 4">
    <name type="scientific">Loxodonta africana</name>
    <name type="common">African elephant</name>
    <dbReference type="NCBI Taxonomy" id="9785"/>
    <lineage>
        <taxon>Eukaryota</taxon>
        <taxon>Metazoa</taxon>
        <taxon>Chordata</taxon>
        <taxon>Craniata</taxon>
        <taxon>Vertebrata</taxon>
        <taxon>Euteleostomi</taxon>
        <taxon>Mammalia</taxon>
        <taxon>Eutheria</taxon>
        <taxon>Afrotheria</taxon>
        <taxon>Proboscidea</taxon>
        <taxon>Elephantidae</taxon>
        <taxon>Loxodonta</taxon>
    </lineage>
</organism>
<dbReference type="InterPro" id="IPR053297">
    <property type="entry name" value="Dynactin-associated"/>
</dbReference>
<dbReference type="Proteomes" id="UP000007646">
    <property type="component" value="Unassembled WGS sequence"/>
</dbReference>
<dbReference type="GO" id="GO:0005886">
    <property type="term" value="C:plasma membrane"/>
    <property type="evidence" value="ECO:0007669"/>
    <property type="project" value="TreeGrafter"/>
</dbReference>
<evidence type="ECO:0000256" key="1">
    <source>
        <dbReference type="SAM" id="Phobius"/>
    </source>
</evidence>
<evidence type="ECO:0000259" key="2">
    <source>
        <dbReference type="Pfam" id="PF15675"/>
    </source>
</evidence>
<evidence type="ECO:0000313" key="3">
    <source>
        <dbReference type="Ensembl" id="ENSLAFP00000026686.1"/>
    </source>
</evidence>
<reference evidence="3" key="2">
    <citation type="submission" date="2025-08" db="UniProtKB">
        <authorList>
            <consortium name="Ensembl"/>
        </authorList>
    </citation>
    <scope>IDENTIFICATION</scope>
    <source>
        <strain evidence="3">Isolate ISIS603380</strain>
    </source>
</reference>
<accession>G3UFS8</accession>
<dbReference type="InParanoid" id="G3UFS8"/>
<protein>
    <recommendedName>
        <fullName evidence="2">CLLAC-motif containing domain-containing protein</fullName>
    </recommendedName>
</protein>
<dbReference type="InterPro" id="IPR031379">
    <property type="entry name" value="CLLAC"/>
</dbReference>
<feature type="transmembrane region" description="Helical" evidence="1">
    <location>
        <begin position="53"/>
        <end position="80"/>
    </location>
</feature>
<dbReference type="HOGENOM" id="CLU_152297_0_0_1"/>
<evidence type="ECO:0000313" key="4">
    <source>
        <dbReference type="Proteomes" id="UP000007646"/>
    </source>
</evidence>
<name>G3UFS8_LOXAF</name>
<dbReference type="OMA" id="YLFTHEK"/>
<keyword evidence="1" id="KW-0812">Transmembrane</keyword>
<dbReference type="Pfam" id="PF15675">
    <property type="entry name" value="CLLAC"/>
    <property type="match status" value="1"/>
</dbReference>
<feature type="domain" description="CLLAC-motif containing" evidence="2">
    <location>
        <begin position="50"/>
        <end position="79"/>
    </location>
</feature>
<reference evidence="3" key="3">
    <citation type="submission" date="2025-09" db="UniProtKB">
        <authorList>
            <consortium name="Ensembl"/>
        </authorList>
    </citation>
    <scope>IDENTIFICATION</scope>
    <source>
        <strain evidence="3">Isolate ISIS603380</strain>
    </source>
</reference>
<dbReference type="PANTHER" id="PTHR35349">
    <property type="entry name" value="DYNACTIN-ASSOCIATED PROTEIN"/>
    <property type="match status" value="1"/>
</dbReference>
<dbReference type="GO" id="GO:0005794">
    <property type="term" value="C:Golgi apparatus"/>
    <property type="evidence" value="ECO:0007669"/>
    <property type="project" value="TreeGrafter"/>
</dbReference>
<keyword evidence="1" id="KW-0472">Membrane</keyword>
<dbReference type="Ensembl" id="ENSLAFT00000030002.1">
    <property type="protein sequence ID" value="ENSLAFP00000026686.1"/>
    <property type="gene ID" value="ENSLAFG00000028483.1"/>
</dbReference>
<reference evidence="3 4" key="1">
    <citation type="submission" date="2009-06" db="EMBL/GenBank/DDBJ databases">
        <title>The Genome Sequence of Loxodonta africana (African elephant).</title>
        <authorList>
            <person name="Di Palma F."/>
            <person name="Heiman D."/>
            <person name="Young S."/>
            <person name="Johnson J."/>
            <person name="Lander E.S."/>
            <person name="Lindblad-Toh K."/>
        </authorList>
    </citation>
    <scope>NUCLEOTIDE SEQUENCE [LARGE SCALE GENOMIC DNA]</scope>
    <source>
        <strain evidence="3 4">Isolate ISIS603380</strain>
    </source>
</reference>
<proteinExistence type="predicted"/>
<dbReference type="eggNOG" id="ENOG502S8FI">
    <property type="taxonomic scope" value="Eukaryota"/>
</dbReference>
<keyword evidence="4" id="KW-1185">Reference proteome</keyword>
<sequence>DGKVGFYILRLISPGTEPQSSGKNPSLDPPPPQEARYLYNLIFKHEKKGQWSLVSIFLVCFLACILTTAVAALILSVVYVNNSQPHSGIYLRPETWPLQTTMIPIMQKAVDPKFQFLNHLPKSKVFEFPGGAIQWARYRYNVHDYLSDEEE</sequence>
<dbReference type="STRING" id="9785.ENSLAFP00000026686"/>
<dbReference type="AlphaFoldDB" id="G3UFS8"/>